<proteinExistence type="predicted"/>
<comment type="caution">
    <text evidence="1">The sequence shown here is derived from an EMBL/GenBank/DDBJ whole genome shotgun (WGS) entry which is preliminary data.</text>
</comment>
<protein>
    <submittedName>
        <fullName evidence="1">Uncharacterized protein</fullName>
    </submittedName>
</protein>
<name>A0AAV0LCU5_9ROSI</name>
<evidence type="ECO:0000313" key="2">
    <source>
        <dbReference type="Proteomes" id="UP001154282"/>
    </source>
</evidence>
<accession>A0AAV0LCU5</accession>
<sequence length="109" mass="12527">TTGWLPLLPLRLRRINAQLRLHPVESAYPCSLYACPLQRASFPEMLLYQQVTFSPFFLSPCLFPGNTVVPQYHFFLWRKPQYHSPAHQPTLILLNTPPPIHCTPSPCSL</sequence>
<dbReference type="Proteomes" id="UP001154282">
    <property type="component" value="Unassembled WGS sequence"/>
</dbReference>
<organism evidence="1 2">
    <name type="scientific">Linum tenue</name>
    <dbReference type="NCBI Taxonomy" id="586396"/>
    <lineage>
        <taxon>Eukaryota</taxon>
        <taxon>Viridiplantae</taxon>
        <taxon>Streptophyta</taxon>
        <taxon>Embryophyta</taxon>
        <taxon>Tracheophyta</taxon>
        <taxon>Spermatophyta</taxon>
        <taxon>Magnoliopsida</taxon>
        <taxon>eudicotyledons</taxon>
        <taxon>Gunneridae</taxon>
        <taxon>Pentapetalae</taxon>
        <taxon>rosids</taxon>
        <taxon>fabids</taxon>
        <taxon>Malpighiales</taxon>
        <taxon>Linaceae</taxon>
        <taxon>Linum</taxon>
    </lineage>
</organism>
<dbReference type="AlphaFoldDB" id="A0AAV0LCU5"/>
<reference evidence="1" key="1">
    <citation type="submission" date="2022-08" db="EMBL/GenBank/DDBJ databases">
        <authorList>
            <person name="Gutierrez-Valencia J."/>
        </authorList>
    </citation>
    <scope>NUCLEOTIDE SEQUENCE</scope>
</reference>
<gene>
    <name evidence="1" type="ORF">LITE_LOCUS23081</name>
</gene>
<dbReference type="EMBL" id="CAMGYJ010000006">
    <property type="protein sequence ID" value="CAI0431599.1"/>
    <property type="molecule type" value="Genomic_DNA"/>
</dbReference>
<feature type="non-terminal residue" evidence="1">
    <location>
        <position position="1"/>
    </location>
</feature>
<evidence type="ECO:0000313" key="1">
    <source>
        <dbReference type="EMBL" id="CAI0431599.1"/>
    </source>
</evidence>
<keyword evidence="2" id="KW-1185">Reference proteome</keyword>